<dbReference type="RefSeq" id="WP_321396396.1">
    <property type="nucleotide sequence ID" value="NZ_CP139487.1"/>
</dbReference>
<dbReference type="Proteomes" id="UP001324634">
    <property type="component" value="Chromosome"/>
</dbReference>
<dbReference type="KEGG" id="psti:SOO65_02455"/>
<proteinExistence type="predicted"/>
<evidence type="ECO:0000313" key="2">
    <source>
        <dbReference type="Proteomes" id="UP001324634"/>
    </source>
</evidence>
<keyword evidence="2" id="KW-1185">Reference proteome</keyword>
<evidence type="ECO:0008006" key="3">
    <source>
        <dbReference type="Google" id="ProtNLM"/>
    </source>
</evidence>
<reference evidence="1 2" key="1">
    <citation type="submission" date="2023-11" db="EMBL/GenBank/DDBJ databases">
        <title>Peredibacter starrii A3.12.</title>
        <authorList>
            <person name="Mitchell R.J."/>
        </authorList>
    </citation>
    <scope>NUCLEOTIDE SEQUENCE [LARGE SCALE GENOMIC DNA]</scope>
    <source>
        <strain evidence="1 2">A3.12</strain>
    </source>
</reference>
<gene>
    <name evidence="1" type="ORF">SOO65_02455</name>
</gene>
<organism evidence="1 2">
    <name type="scientific">Peredibacter starrii</name>
    <dbReference type="NCBI Taxonomy" id="28202"/>
    <lineage>
        <taxon>Bacteria</taxon>
        <taxon>Pseudomonadati</taxon>
        <taxon>Bdellovibrionota</taxon>
        <taxon>Bacteriovoracia</taxon>
        <taxon>Bacteriovoracales</taxon>
        <taxon>Bacteriovoracaceae</taxon>
        <taxon>Peredibacter</taxon>
    </lineage>
</organism>
<dbReference type="AlphaFoldDB" id="A0AAX4HQG7"/>
<sequence>MDVSKPIELARISEIKILHNVRLIHKLDLNPIYSKDNLRVQFDISGEIRGGITCYLCLDGHELTQAERNYILPLFVESMNILIGRQITLDDELSNFKLNLSSPKLSMIAKEINTSLRALTQKYDLELEEQIFNVLIEYNLTALN</sequence>
<dbReference type="EMBL" id="CP139487">
    <property type="protein sequence ID" value="WPU65601.1"/>
    <property type="molecule type" value="Genomic_DNA"/>
</dbReference>
<name>A0AAX4HQG7_9BACT</name>
<protein>
    <recommendedName>
        <fullName evidence="3">AraC family transcriptional regulator</fullName>
    </recommendedName>
</protein>
<accession>A0AAX4HQG7</accession>
<evidence type="ECO:0000313" key="1">
    <source>
        <dbReference type="EMBL" id="WPU65601.1"/>
    </source>
</evidence>